<dbReference type="Gene3D" id="3.40.50.1240">
    <property type="entry name" value="Phosphoglycerate mutase-like"/>
    <property type="match status" value="1"/>
</dbReference>
<dbReference type="InterPro" id="IPR050275">
    <property type="entry name" value="PGM_Phosphatase"/>
</dbReference>
<sequence length="493" mass="54487">MKTVVVLIAITIATLRQLGLVLLSRLHKIHHPNGSPSPIASSLSSSTRSRNHRQAKNRLQSLPRCASTCPFRCPEASYPRTRPPRCPSIGADKGLGPAVASTAVLLSTPRRRAKDGSSAQASLLSVALAFAPSAMAWKQVSDCDDIKYTSVPGFFLQDDPSTDPGSFDYAAFNFGLINRTYPTDAKFDPHHKKTQWERFANYVASRNSECRKEDKSTYKVLFMGRHGEGWHNAAETFYGTPAWNCYWAEQDGNGTATWADAELTPNGLQQTTKSNAYFKSRFEKEGLPFFESYYSSPLKRCIQTAQLTFANQKLPRSHPFQPVIKELFRESISIHTCDRRSTKSQIHAYAPNFQFEAGFTEEDLLWRGKEDEGETSAHQVARSKEAIDDVFSHDDNTWISITSHSGEIGAILTVLNHRSFSLSTGQIIPVLVKAELVEPTVEPTSTYASFTTEPTCKSPPITSISGQGCVCATATTTFTTATTTPGCKPHRDL</sequence>
<evidence type="ECO:0000256" key="1">
    <source>
        <dbReference type="SAM" id="MobiDB-lite"/>
    </source>
</evidence>
<dbReference type="CDD" id="cd07067">
    <property type="entry name" value="HP_PGM_like"/>
    <property type="match status" value="1"/>
</dbReference>
<accession>A0ABY2HG53</accession>
<organism evidence="2 3">
    <name type="scientific">Trichoderma ghanense</name>
    <dbReference type="NCBI Taxonomy" id="65468"/>
    <lineage>
        <taxon>Eukaryota</taxon>
        <taxon>Fungi</taxon>
        <taxon>Dikarya</taxon>
        <taxon>Ascomycota</taxon>
        <taxon>Pezizomycotina</taxon>
        <taxon>Sordariomycetes</taxon>
        <taxon>Hypocreomycetidae</taxon>
        <taxon>Hypocreales</taxon>
        <taxon>Hypocreaceae</taxon>
        <taxon>Trichoderma</taxon>
    </lineage>
</organism>
<gene>
    <name evidence="2" type="ORF">CCMA1212_001276</name>
</gene>
<dbReference type="PANTHER" id="PTHR48100">
    <property type="entry name" value="BROAD-SPECIFICITY PHOSPHATASE YOR283W-RELATED"/>
    <property type="match status" value="1"/>
</dbReference>
<dbReference type="PANTHER" id="PTHR48100:SF32">
    <property type="entry name" value="ANCHORED PROTEIN, PUTATIVE (AFU_ORTHOLOGUE AFUA_1G10590)-RELATED"/>
    <property type="match status" value="1"/>
</dbReference>
<dbReference type="Pfam" id="PF00300">
    <property type="entry name" value="His_Phos_1"/>
    <property type="match status" value="1"/>
</dbReference>
<dbReference type="SUPFAM" id="SSF53254">
    <property type="entry name" value="Phosphoglycerate mutase-like"/>
    <property type="match status" value="1"/>
</dbReference>
<reference evidence="2 3" key="1">
    <citation type="submission" date="2018-01" db="EMBL/GenBank/DDBJ databases">
        <title>Genome characterization of the sugarcane-associated fungus Trichoderma ghanense CCMA-1212 and their application in lignocelulose bioconversion.</title>
        <authorList>
            <person name="Steindorff A.S."/>
            <person name="Mendes T.D."/>
            <person name="Vilela E.S.D."/>
            <person name="Rodrigues D.S."/>
            <person name="Formighieri E.F."/>
            <person name="Melo I.S."/>
            <person name="Favaro L.C.L."/>
        </authorList>
    </citation>
    <scope>NUCLEOTIDE SEQUENCE [LARGE SCALE GENOMIC DNA]</scope>
    <source>
        <strain evidence="2 3">CCMA-1212</strain>
    </source>
</reference>
<dbReference type="InterPro" id="IPR029033">
    <property type="entry name" value="His_PPase_superfam"/>
</dbReference>
<dbReference type="Proteomes" id="UP001642720">
    <property type="component" value="Unassembled WGS sequence"/>
</dbReference>
<evidence type="ECO:0000313" key="3">
    <source>
        <dbReference type="Proteomes" id="UP001642720"/>
    </source>
</evidence>
<dbReference type="EMBL" id="PPTA01000001">
    <property type="protein sequence ID" value="TFB06611.1"/>
    <property type="molecule type" value="Genomic_DNA"/>
</dbReference>
<protein>
    <submittedName>
        <fullName evidence="2">Phosphoglycerate mutase</fullName>
    </submittedName>
</protein>
<feature type="compositionally biased region" description="Low complexity" evidence="1">
    <location>
        <begin position="36"/>
        <end position="48"/>
    </location>
</feature>
<evidence type="ECO:0000313" key="2">
    <source>
        <dbReference type="EMBL" id="TFB06611.1"/>
    </source>
</evidence>
<comment type="caution">
    <text evidence="2">The sequence shown here is derived from an EMBL/GenBank/DDBJ whole genome shotgun (WGS) entry which is preliminary data.</text>
</comment>
<proteinExistence type="predicted"/>
<dbReference type="RefSeq" id="XP_073562812.1">
    <property type="nucleotide sequence ID" value="XM_073698709.1"/>
</dbReference>
<dbReference type="InterPro" id="IPR013078">
    <property type="entry name" value="His_Pase_superF_clade-1"/>
</dbReference>
<dbReference type="SMART" id="SM00855">
    <property type="entry name" value="PGAM"/>
    <property type="match status" value="1"/>
</dbReference>
<feature type="region of interest" description="Disordered" evidence="1">
    <location>
        <begin position="33"/>
        <end position="59"/>
    </location>
</feature>
<dbReference type="GeneID" id="300573159"/>
<name>A0ABY2HG53_9HYPO</name>
<keyword evidence="3" id="KW-1185">Reference proteome</keyword>